<dbReference type="RefSeq" id="WP_171973816.1">
    <property type="nucleotide sequence ID" value="NZ_JAFBFH010000009.1"/>
</dbReference>
<dbReference type="Proteomes" id="UP000823485">
    <property type="component" value="Unassembled WGS sequence"/>
</dbReference>
<accession>A0ABS2R5C6</accession>
<evidence type="ECO:0000313" key="1">
    <source>
        <dbReference type="EMBL" id="MBM7714812.1"/>
    </source>
</evidence>
<dbReference type="EMBL" id="JAFBFH010000009">
    <property type="protein sequence ID" value="MBM7714812.1"/>
    <property type="molecule type" value="Genomic_DNA"/>
</dbReference>
<gene>
    <name evidence="1" type="ORF">JOC94_001784</name>
</gene>
<sequence>MLDLTTIIFALCIQGKRSITVKDLPLFQWWQYPCQPGNECNEHGILGSELNLVGDIVLHVPLDFGFEKLAESPIGLAAKCIAALILIVGGKKRFV</sequence>
<organism evidence="1 2">
    <name type="scientific">Siminovitchia thermophila</name>
    <dbReference type="NCBI Taxonomy" id="1245522"/>
    <lineage>
        <taxon>Bacteria</taxon>
        <taxon>Bacillati</taxon>
        <taxon>Bacillota</taxon>
        <taxon>Bacilli</taxon>
        <taxon>Bacillales</taxon>
        <taxon>Bacillaceae</taxon>
        <taxon>Siminovitchia</taxon>
    </lineage>
</organism>
<name>A0ABS2R5C6_9BACI</name>
<protein>
    <submittedName>
        <fullName evidence="1">Uncharacterized protein</fullName>
    </submittedName>
</protein>
<keyword evidence="2" id="KW-1185">Reference proteome</keyword>
<reference evidence="1 2" key="1">
    <citation type="submission" date="2021-01" db="EMBL/GenBank/DDBJ databases">
        <title>Genomic Encyclopedia of Type Strains, Phase IV (KMG-IV): sequencing the most valuable type-strain genomes for metagenomic binning, comparative biology and taxonomic classification.</title>
        <authorList>
            <person name="Goeker M."/>
        </authorList>
    </citation>
    <scope>NUCLEOTIDE SEQUENCE [LARGE SCALE GENOMIC DNA]</scope>
    <source>
        <strain evidence="1 2">DSM 105453</strain>
    </source>
</reference>
<comment type="caution">
    <text evidence="1">The sequence shown here is derived from an EMBL/GenBank/DDBJ whole genome shotgun (WGS) entry which is preliminary data.</text>
</comment>
<proteinExistence type="predicted"/>
<evidence type="ECO:0000313" key="2">
    <source>
        <dbReference type="Proteomes" id="UP000823485"/>
    </source>
</evidence>